<evidence type="ECO:0000313" key="2">
    <source>
        <dbReference type="Proteomes" id="UP000481861"/>
    </source>
</evidence>
<accession>A0A7C8IBK6</accession>
<protein>
    <submittedName>
        <fullName evidence="1">Uncharacterized protein</fullName>
    </submittedName>
</protein>
<keyword evidence="2" id="KW-1185">Reference proteome</keyword>
<evidence type="ECO:0000313" key="1">
    <source>
        <dbReference type="EMBL" id="KAF2875557.1"/>
    </source>
</evidence>
<name>A0A7C8IBK6_9PLEO</name>
<dbReference type="AlphaFoldDB" id="A0A7C8IBK6"/>
<gene>
    <name evidence="1" type="ORF">BDV95DRAFT_278126</name>
</gene>
<sequence length="171" mass="19227">MSWPKSLLPCSLVRSRAPRWYICIHDNTSGARSAFWRQETMTVKKHGHTQTCCLECGEVSQYLVAQLHILYCIQSPTTRFTIGQPTRNAKTNSGEVLKHGVWCSWCSLASGVACVGRWCLLRTGRQPSAVSRLRPLRITHSAVRLTRQFAPWSGPRQLPTAIQVHDMPAKA</sequence>
<dbReference type="EMBL" id="JAADJZ010000004">
    <property type="protein sequence ID" value="KAF2875557.1"/>
    <property type="molecule type" value="Genomic_DNA"/>
</dbReference>
<reference evidence="1 2" key="1">
    <citation type="submission" date="2020-01" db="EMBL/GenBank/DDBJ databases">
        <authorList>
            <consortium name="DOE Joint Genome Institute"/>
            <person name="Haridas S."/>
            <person name="Albert R."/>
            <person name="Binder M."/>
            <person name="Bloem J."/>
            <person name="Labutti K."/>
            <person name="Salamov A."/>
            <person name="Andreopoulos B."/>
            <person name="Baker S.E."/>
            <person name="Barry K."/>
            <person name="Bills G."/>
            <person name="Bluhm B.H."/>
            <person name="Cannon C."/>
            <person name="Castanera R."/>
            <person name="Culley D.E."/>
            <person name="Daum C."/>
            <person name="Ezra D."/>
            <person name="Gonzalez J.B."/>
            <person name="Henrissat B."/>
            <person name="Kuo A."/>
            <person name="Liang C."/>
            <person name="Lipzen A."/>
            <person name="Lutzoni F."/>
            <person name="Magnuson J."/>
            <person name="Mondo S."/>
            <person name="Nolan M."/>
            <person name="Ohm R."/>
            <person name="Pangilinan J."/>
            <person name="Park H.-J.H."/>
            <person name="Ramirez L."/>
            <person name="Alfaro M."/>
            <person name="Sun H."/>
            <person name="Tritt A."/>
            <person name="Yoshinaga Y."/>
            <person name="Zwiers L.-H.L."/>
            <person name="Turgeon B.G."/>
            <person name="Goodwin S.B."/>
            <person name="Spatafora J.W."/>
            <person name="Crous P.W."/>
            <person name="Grigoriev I.V."/>
        </authorList>
    </citation>
    <scope>NUCLEOTIDE SEQUENCE [LARGE SCALE GENOMIC DNA]</scope>
    <source>
        <strain evidence="1 2">CBS 611.86</strain>
    </source>
</reference>
<organism evidence="1 2">
    <name type="scientific">Massariosphaeria phaeospora</name>
    <dbReference type="NCBI Taxonomy" id="100035"/>
    <lineage>
        <taxon>Eukaryota</taxon>
        <taxon>Fungi</taxon>
        <taxon>Dikarya</taxon>
        <taxon>Ascomycota</taxon>
        <taxon>Pezizomycotina</taxon>
        <taxon>Dothideomycetes</taxon>
        <taxon>Pleosporomycetidae</taxon>
        <taxon>Pleosporales</taxon>
        <taxon>Pleosporales incertae sedis</taxon>
        <taxon>Massariosphaeria</taxon>
    </lineage>
</organism>
<proteinExistence type="predicted"/>
<comment type="caution">
    <text evidence="1">The sequence shown here is derived from an EMBL/GenBank/DDBJ whole genome shotgun (WGS) entry which is preliminary data.</text>
</comment>
<dbReference type="Proteomes" id="UP000481861">
    <property type="component" value="Unassembled WGS sequence"/>
</dbReference>